<organism evidence="1 2">
    <name type="scientific">Brassicogethes aeneus</name>
    <name type="common">Rape pollen beetle</name>
    <name type="synonym">Meligethes aeneus</name>
    <dbReference type="NCBI Taxonomy" id="1431903"/>
    <lineage>
        <taxon>Eukaryota</taxon>
        <taxon>Metazoa</taxon>
        <taxon>Ecdysozoa</taxon>
        <taxon>Arthropoda</taxon>
        <taxon>Hexapoda</taxon>
        <taxon>Insecta</taxon>
        <taxon>Pterygota</taxon>
        <taxon>Neoptera</taxon>
        <taxon>Endopterygota</taxon>
        <taxon>Coleoptera</taxon>
        <taxon>Polyphaga</taxon>
        <taxon>Cucujiformia</taxon>
        <taxon>Nitidulidae</taxon>
        <taxon>Meligethinae</taxon>
        <taxon>Brassicogethes</taxon>
    </lineage>
</organism>
<protein>
    <submittedName>
        <fullName evidence="1">Uncharacterized protein</fullName>
    </submittedName>
</protein>
<dbReference type="AlphaFoldDB" id="A0A9P0BA25"/>
<dbReference type="OrthoDB" id="6743133at2759"/>
<evidence type="ECO:0000313" key="2">
    <source>
        <dbReference type="Proteomes" id="UP001154078"/>
    </source>
</evidence>
<accession>A0A9P0BA25</accession>
<dbReference type="EMBL" id="OV121137">
    <property type="protein sequence ID" value="CAH0558599.1"/>
    <property type="molecule type" value="Genomic_DNA"/>
</dbReference>
<reference evidence="1" key="1">
    <citation type="submission" date="2021-12" db="EMBL/GenBank/DDBJ databases">
        <authorList>
            <person name="King R."/>
        </authorList>
    </citation>
    <scope>NUCLEOTIDE SEQUENCE</scope>
</reference>
<proteinExistence type="predicted"/>
<sequence>MSTSSSMGIRFCVCLHITASLMPLNLYGRRLKHIDSHMGEDGYGDNKVLTMWGQALNPCTPERWCSVVRHTNKLIDDWFQKTRMVDDVPELVIHLGEDSSDEDDF</sequence>
<keyword evidence="2" id="KW-1185">Reference proteome</keyword>
<evidence type="ECO:0000313" key="1">
    <source>
        <dbReference type="EMBL" id="CAH0558599.1"/>
    </source>
</evidence>
<gene>
    <name evidence="1" type="ORF">MELIAE_LOCUS8895</name>
</gene>
<name>A0A9P0BA25_BRAAE</name>
<dbReference type="Proteomes" id="UP001154078">
    <property type="component" value="Chromosome 6"/>
</dbReference>